<name>A0A1A7PP22_9PAST</name>
<reference evidence="7 8" key="1">
    <citation type="submission" date="2014-11" db="EMBL/GenBank/DDBJ databases">
        <title>Pan-genome of Gallibacterium spp.</title>
        <authorList>
            <person name="Kudirkiene E."/>
            <person name="Bojesen A.M."/>
        </authorList>
    </citation>
    <scope>NUCLEOTIDE SEQUENCE [LARGE SCALE GENOMIC DNA]</scope>
    <source>
        <strain evidence="7 8">59/S3/89</strain>
    </source>
</reference>
<evidence type="ECO:0000256" key="2">
    <source>
        <dbReference type="ARBA" id="ARBA00022475"/>
    </source>
</evidence>
<dbReference type="RefSeq" id="WP_065237436.1">
    <property type="nucleotide sequence ID" value="NZ_JTJR01000026.1"/>
</dbReference>
<keyword evidence="3 6" id="KW-0812">Transmembrane</keyword>
<protein>
    <recommendedName>
        <fullName evidence="9">Sugar transporter</fullName>
    </recommendedName>
</protein>
<feature type="transmembrane region" description="Helical" evidence="6">
    <location>
        <begin position="12"/>
        <end position="32"/>
    </location>
</feature>
<dbReference type="STRING" id="505345.QV06_06525"/>
<feature type="transmembrane region" description="Helical" evidence="6">
    <location>
        <begin position="185"/>
        <end position="206"/>
    </location>
</feature>
<evidence type="ECO:0000256" key="1">
    <source>
        <dbReference type="ARBA" id="ARBA00004651"/>
    </source>
</evidence>
<gene>
    <name evidence="7" type="ORF">QV06_06525</name>
</gene>
<dbReference type="PANTHER" id="PTHR30250">
    <property type="entry name" value="PST FAMILY PREDICTED COLANIC ACID TRANSPORTER"/>
    <property type="match status" value="1"/>
</dbReference>
<feature type="transmembrane region" description="Helical" evidence="6">
    <location>
        <begin position="473"/>
        <end position="491"/>
    </location>
</feature>
<sequence length="516" mass="60904">MSRTKKSIKNILSSILFFAIGIILSFFSRTLFIHSLGQELVGLNTTISNLVGILNLAELGIYSAVSFLLYKPLYEKDIATILTIIALYKKIYRNIGIFLLFTSLIIIPLLPYLITDEKVVWYYPILTFLVMMIGSLSNYFFNYRQILLWANQEGYKATFIIEGTAKIKLILQILCVLFIERNVYLYWLLAEFLMHIFQILLLEWCVKRNFEWLSDNIINQDLFYSLRNDIYRTIRRIFFYRLSNVVIEHISPLFVYIYINLSVVTIYMNYLLLAKLLGQLSRFINSSVIASIGHLIAEKNITQEKIIFYQFSSIKIFLGSLFSLGFWFESTNLISLIFGGNFILPNIEVFLFSLLVFMMTIRDISETFLFVRGIYDDIFAPIVEMIIYLFFTIGLGYLYEINGIILGIIASYTFILIWKPWYLKQRLEFLDMRKYIKIIVKGIILIIVCYIIHTYQRLYILDNLLPHFTIIKLILDSMLLILITFILFFLFEKNFKYSILKILVEVTKYFEFNKRL</sequence>
<dbReference type="GO" id="GO:0005886">
    <property type="term" value="C:plasma membrane"/>
    <property type="evidence" value="ECO:0007669"/>
    <property type="project" value="UniProtKB-SubCell"/>
</dbReference>
<proteinExistence type="predicted"/>
<feature type="transmembrane region" description="Helical" evidence="6">
    <location>
        <begin position="120"/>
        <end position="141"/>
    </location>
</feature>
<feature type="transmembrane region" description="Helical" evidence="6">
    <location>
        <begin position="404"/>
        <end position="423"/>
    </location>
</feature>
<dbReference type="EMBL" id="JTJR01000026">
    <property type="protein sequence ID" value="OBX04308.1"/>
    <property type="molecule type" value="Genomic_DNA"/>
</dbReference>
<comment type="subcellular location">
    <subcellularLocation>
        <location evidence="1">Cell membrane</location>
        <topology evidence="1">Multi-pass membrane protein</topology>
    </subcellularLocation>
</comment>
<keyword evidence="2" id="KW-1003">Cell membrane</keyword>
<keyword evidence="5 6" id="KW-0472">Membrane</keyword>
<dbReference type="Proteomes" id="UP000092626">
    <property type="component" value="Unassembled WGS sequence"/>
</dbReference>
<dbReference type="AlphaFoldDB" id="A0A1A7PP22"/>
<feature type="transmembrane region" description="Helical" evidence="6">
    <location>
        <begin position="306"/>
        <end position="328"/>
    </location>
</feature>
<evidence type="ECO:0000256" key="6">
    <source>
        <dbReference type="SAM" id="Phobius"/>
    </source>
</evidence>
<evidence type="ECO:0000313" key="7">
    <source>
        <dbReference type="EMBL" id="OBX04308.1"/>
    </source>
</evidence>
<feature type="transmembrane region" description="Helical" evidence="6">
    <location>
        <begin position="378"/>
        <end position="398"/>
    </location>
</feature>
<dbReference type="InterPro" id="IPR050833">
    <property type="entry name" value="Poly_Biosynth_Transport"/>
</dbReference>
<evidence type="ECO:0000256" key="3">
    <source>
        <dbReference type="ARBA" id="ARBA00022692"/>
    </source>
</evidence>
<comment type="caution">
    <text evidence="7">The sequence shown here is derived from an EMBL/GenBank/DDBJ whole genome shotgun (WGS) entry which is preliminary data.</text>
</comment>
<evidence type="ECO:0008006" key="9">
    <source>
        <dbReference type="Google" id="ProtNLM"/>
    </source>
</evidence>
<evidence type="ECO:0000313" key="8">
    <source>
        <dbReference type="Proteomes" id="UP000092626"/>
    </source>
</evidence>
<evidence type="ECO:0000256" key="5">
    <source>
        <dbReference type="ARBA" id="ARBA00023136"/>
    </source>
</evidence>
<feature type="transmembrane region" description="Helical" evidence="6">
    <location>
        <begin position="334"/>
        <end position="357"/>
    </location>
</feature>
<dbReference type="PANTHER" id="PTHR30250:SF26">
    <property type="entry name" value="PSMA PROTEIN"/>
    <property type="match status" value="1"/>
</dbReference>
<feature type="transmembrane region" description="Helical" evidence="6">
    <location>
        <begin position="52"/>
        <end position="70"/>
    </location>
</feature>
<feature type="transmembrane region" description="Helical" evidence="6">
    <location>
        <begin position="91"/>
        <end position="114"/>
    </location>
</feature>
<organism evidence="7 8">
    <name type="scientific">Gallibacterium genomosp. 3</name>
    <dbReference type="NCBI Taxonomy" id="505345"/>
    <lineage>
        <taxon>Bacteria</taxon>
        <taxon>Pseudomonadati</taxon>
        <taxon>Pseudomonadota</taxon>
        <taxon>Gammaproteobacteria</taxon>
        <taxon>Pasteurellales</taxon>
        <taxon>Pasteurellaceae</taxon>
        <taxon>Gallibacterium</taxon>
    </lineage>
</organism>
<keyword evidence="4 6" id="KW-1133">Transmembrane helix</keyword>
<evidence type="ECO:0000256" key="4">
    <source>
        <dbReference type="ARBA" id="ARBA00022989"/>
    </source>
</evidence>
<feature type="transmembrane region" description="Helical" evidence="6">
    <location>
        <begin position="435"/>
        <end position="453"/>
    </location>
</feature>
<accession>A0A1A7PP22</accession>